<name>A0ABV9GI22_9ACTN</name>
<evidence type="ECO:0000313" key="2">
    <source>
        <dbReference type="Proteomes" id="UP001595993"/>
    </source>
</evidence>
<organism evidence="1 2">
    <name type="scientific">Streptomyces maoxianensis</name>
    <dbReference type="NCBI Taxonomy" id="1459942"/>
    <lineage>
        <taxon>Bacteria</taxon>
        <taxon>Bacillati</taxon>
        <taxon>Actinomycetota</taxon>
        <taxon>Actinomycetes</taxon>
        <taxon>Kitasatosporales</taxon>
        <taxon>Streptomycetaceae</taxon>
        <taxon>Streptomyces</taxon>
    </lineage>
</organism>
<proteinExistence type="predicted"/>
<reference evidence="2" key="1">
    <citation type="journal article" date="2019" name="Int. J. Syst. Evol. Microbiol.">
        <title>The Global Catalogue of Microorganisms (GCM) 10K type strain sequencing project: providing services to taxonomists for standard genome sequencing and annotation.</title>
        <authorList>
            <consortium name="The Broad Institute Genomics Platform"/>
            <consortium name="The Broad Institute Genome Sequencing Center for Infectious Disease"/>
            <person name="Wu L."/>
            <person name="Ma J."/>
        </authorList>
    </citation>
    <scope>NUCLEOTIDE SEQUENCE [LARGE SCALE GENOMIC DNA]</scope>
    <source>
        <strain evidence="2">CGMCC 4.7139</strain>
    </source>
</reference>
<accession>A0ABV9GI22</accession>
<dbReference type="EMBL" id="JBHSFE010000033">
    <property type="protein sequence ID" value="MFC4612284.1"/>
    <property type="molecule type" value="Genomic_DNA"/>
</dbReference>
<dbReference type="Proteomes" id="UP001595993">
    <property type="component" value="Unassembled WGS sequence"/>
</dbReference>
<sequence length="214" mass="22754">MATTRKALAVLIAPLAGVGLLTGVAYVAGLSPFEKRGSIDAGEVCESLGTSGKVIPALERVMPNKSRYYFNDEVNSRAHDTDDNYTSACFVRGDAQQIISVRAEMMLIGPEPTQKTADGWADDQIVANGPDKRPLKTFNAGNGAVASSRTSAILVPCTPPGQIPGGEYDLTVVVTLKQKSESSDAKTRQSLIDLVRSAAEYAHKNARCDLPSKL</sequence>
<dbReference type="RefSeq" id="WP_381202279.1">
    <property type="nucleotide sequence ID" value="NZ_JBHSFE010000033.1"/>
</dbReference>
<comment type="caution">
    <text evidence="1">The sequence shown here is derived from an EMBL/GenBank/DDBJ whole genome shotgun (WGS) entry which is preliminary data.</text>
</comment>
<protein>
    <recommendedName>
        <fullName evidence="3">Secreted protein</fullName>
    </recommendedName>
</protein>
<keyword evidence="2" id="KW-1185">Reference proteome</keyword>
<evidence type="ECO:0008006" key="3">
    <source>
        <dbReference type="Google" id="ProtNLM"/>
    </source>
</evidence>
<gene>
    <name evidence="1" type="ORF">ACFO9E_31710</name>
</gene>
<evidence type="ECO:0000313" key="1">
    <source>
        <dbReference type="EMBL" id="MFC4612284.1"/>
    </source>
</evidence>